<keyword evidence="8" id="KW-1185">Reference proteome</keyword>
<dbReference type="PANTHER" id="PTHR20855:SF3">
    <property type="entry name" value="LD03007P"/>
    <property type="match status" value="1"/>
</dbReference>
<keyword evidence="3 6" id="KW-1133">Transmembrane helix</keyword>
<comment type="caution">
    <text evidence="7">The sequence shown here is derived from an EMBL/GenBank/DDBJ whole genome shotgun (WGS) entry which is preliminary data.</text>
</comment>
<feature type="binding site" evidence="5">
    <location>
        <position position="83"/>
    </location>
    <ligand>
        <name>Zn(2+)</name>
        <dbReference type="ChEBI" id="CHEBI:29105"/>
    </ligand>
</feature>
<feature type="transmembrane region" description="Helical" evidence="6">
    <location>
        <begin position="151"/>
        <end position="169"/>
    </location>
</feature>
<sequence>MAATAARSSGGDSALGGAEVAGRAVINEVKPKLRGWLHAGMMPLALAAGVVLICLAPAGSARLGAAVFLAASLLLFGTSGLFHRFAWGERAVAVLRRLDHANIYLFIAATYTPIALILLHGSHRAALLYLIWAAAAAGVIFRLFWLRAPRALYTALYIAVGSAAVGWLGDLVRNGGVAVVILILAGGLCYTGGAIVYAAKRPNPSPRWFGFHEIFHAGTVGGFGCHYSAICLAVCAVR</sequence>
<dbReference type="AlphaFoldDB" id="A0A917W4Y3"/>
<feature type="binding site" evidence="5">
    <location>
        <position position="216"/>
    </location>
    <ligand>
        <name>Zn(2+)</name>
        <dbReference type="ChEBI" id="CHEBI:29105"/>
    </ligand>
</feature>
<gene>
    <name evidence="7" type="ORF">GCM10011575_28780</name>
</gene>
<feature type="transmembrane region" description="Helical" evidence="6">
    <location>
        <begin position="63"/>
        <end position="82"/>
    </location>
</feature>
<feature type="transmembrane region" description="Helical" evidence="6">
    <location>
        <begin position="176"/>
        <end position="199"/>
    </location>
</feature>
<evidence type="ECO:0000256" key="2">
    <source>
        <dbReference type="ARBA" id="ARBA00022692"/>
    </source>
</evidence>
<evidence type="ECO:0000256" key="3">
    <source>
        <dbReference type="ARBA" id="ARBA00022989"/>
    </source>
</evidence>
<dbReference type="PANTHER" id="PTHR20855">
    <property type="entry name" value="ADIPOR/PROGESTIN RECEPTOR-RELATED"/>
    <property type="match status" value="1"/>
</dbReference>
<evidence type="ECO:0000256" key="4">
    <source>
        <dbReference type="ARBA" id="ARBA00023136"/>
    </source>
</evidence>
<organism evidence="7 8">
    <name type="scientific">Microlunatus endophyticus</name>
    <dbReference type="NCBI Taxonomy" id="1716077"/>
    <lineage>
        <taxon>Bacteria</taxon>
        <taxon>Bacillati</taxon>
        <taxon>Actinomycetota</taxon>
        <taxon>Actinomycetes</taxon>
        <taxon>Propionibacteriales</taxon>
        <taxon>Propionibacteriaceae</taxon>
        <taxon>Microlunatus</taxon>
    </lineage>
</organism>
<keyword evidence="5" id="KW-0479">Metal-binding</keyword>
<keyword evidence="2 6" id="KW-0812">Transmembrane</keyword>
<evidence type="ECO:0000313" key="8">
    <source>
        <dbReference type="Proteomes" id="UP000613840"/>
    </source>
</evidence>
<evidence type="ECO:0000256" key="1">
    <source>
        <dbReference type="ARBA" id="ARBA00004141"/>
    </source>
</evidence>
<dbReference type="Proteomes" id="UP000613840">
    <property type="component" value="Unassembled WGS sequence"/>
</dbReference>
<dbReference type="GO" id="GO:0003677">
    <property type="term" value="F:DNA binding"/>
    <property type="evidence" value="ECO:0007669"/>
    <property type="project" value="UniProtKB-KW"/>
</dbReference>
<evidence type="ECO:0000256" key="6">
    <source>
        <dbReference type="SAM" id="Phobius"/>
    </source>
</evidence>
<feature type="transmembrane region" description="Helical" evidence="6">
    <location>
        <begin position="36"/>
        <end position="56"/>
    </location>
</feature>
<dbReference type="EMBL" id="BMMZ01000006">
    <property type="protein sequence ID" value="GGL68416.1"/>
    <property type="molecule type" value="Genomic_DNA"/>
</dbReference>
<feature type="transmembrane region" description="Helical" evidence="6">
    <location>
        <begin position="126"/>
        <end position="145"/>
    </location>
</feature>
<feature type="transmembrane region" description="Helical" evidence="6">
    <location>
        <begin position="102"/>
        <end position="119"/>
    </location>
</feature>
<proteinExistence type="predicted"/>
<reference evidence="7" key="2">
    <citation type="submission" date="2020-09" db="EMBL/GenBank/DDBJ databases">
        <authorList>
            <person name="Sun Q."/>
            <person name="Zhou Y."/>
        </authorList>
    </citation>
    <scope>NUCLEOTIDE SEQUENCE</scope>
    <source>
        <strain evidence="7">CGMCC 4.7306</strain>
    </source>
</reference>
<evidence type="ECO:0000313" key="7">
    <source>
        <dbReference type="EMBL" id="GGL68416.1"/>
    </source>
</evidence>
<name>A0A917W4Y3_9ACTN</name>
<protein>
    <submittedName>
        <fullName evidence="7">DNA-binding protein</fullName>
    </submittedName>
</protein>
<accession>A0A917W4Y3</accession>
<keyword evidence="7" id="KW-0238">DNA-binding</keyword>
<dbReference type="RefSeq" id="WP_188896039.1">
    <property type="nucleotide sequence ID" value="NZ_BMMZ01000006.1"/>
</dbReference>
<feature type="binding site" evidence="5">
    <location>
        <position position="212"/>
    </location>
    <ligand>
        <name>Zn(2+)</name>
        <dbReference type="ChEBI" id="CHEBI:29105"/>
    </ligand>
</feature>
<feature type="transmembrane region" description="Helical" evidence="6">
    <location>
        <begin position="214"/>
        <end position="237"/>
    </location>
</feature>
<evidence type="ECO:0000256" key="5">
    <source>
        <dbReference type="PIRSR" id="PIRSR604254-1"/>
    </source>
</evidence>
<dbReference type="InterPro" id="IPR004254">
    <property type="entry name" value="AdipoR/HlyIII-related"/>
</dbReference>
<keyword evidence="5" id="KW-0862">Zinc</keyword>
<keyword evidence="4 6" id="KW-0472">Membrane</keyword>
<reference evidence="7" key="1">
    <citation type="journal article" date="2014" name="Int. J. Syst. Evol. Microbiol.">
        <title>Complete genome sequence of Corynebacterium casei LMG S-19264T (=DSM 44701T), isolated from a smear-ripened cheese.</title>
        <authorList>
            <consortium name="US DOE Joint Genome Institute (JGI-PGF)"/>
            <person name="Walter F."/>
            <person name="Albersmeier A."/>
            <person name="Kalinowski J."/>
            <person name="Ruckert C."/>
        </authorList>
    </citation>
    <scope>NUCLEOTIDE SEQUENCE</scope>
    <source>
        <strain evidence="7">CGMCC 4.7306</strain>
    </source>
</reference>
<comment type="subcellular location">
    <subcellularLocation>
        <location evidence="1">Membrane</location>
        <topology evidence="1">Multi-pass membrane protein</topology>
    </subcellularLocation>
</comment>
<dbReference type="GO" id="GO:0016020">
    <property type="term" value="C:membrane"/>
    <property type="evidence" value="ECO:0007669"/>
    <property type="project" value="UniProtKB-SubCell"/>
</dbReference>
<dbReference type="GO" id="GO:0046872">
    <property type="term" value="F:metal ion binding"/>
    <property type="evidence" value="ECO:0007669"/>
    <property type="project" value="UniProtKB-KW"/>
</dbReference>
<dbReference type="Pfam" id="PF03006">
    <property type="entry name" value="HlyIII"/>
    <property type="match status" value="1"/>
</dbReference>